<dbReference type="AlphaFoldDB" id="A0A0A9B3I7"/>
<feature type="region of interest" description="Disordered" evidence="1">
    <location>
        <begin position="23"/>
        <end position="66"/>
    </location>
</feature>
<sequence>MALTLQPIDWDYSDVVWPCSQQQHPPSSIATAASSTATSATYPARGATPGQRHNDAVVPAPLRTGSRIPSVGVCQHPCHGLAPTSRSSWSSDTL</sequence>
<organism evidence="2">
    <name type="scientific">Arundo donax</name>
    <name type="common">Giant reed</name>
    <name type="synonym">Donax arundinaceus</name>
    <dbReference type="NCBI Taxonomy" id="35708"/>
    <lineage>
        <taxon>Eukaryota</taxon>
        <taxon>Viridiplantae</taxon>
        <taxon>Streptophyta</taxon>
        <taxon>Embryophyta</taxon>
        <taxon>Tracheophyta</taxon>
        <taxon>Spermatophyta</taxon>
        <taxon>Magnoliopsida</taxon>
        <taxon>Liliopsida</taxon>
        <taxon>Poales</taxon>
        <taxon>Poaceae</taxon>
        <taxon>PACMAD clade</taxon>
        <taxon>Arundinoideae</taxon>
        <taxon>Arundineae</taxon>
        <taxon>Arundo</taxon>
    </lineage>
</organism>
<reference evidence="2" key="2">
    <citation type="journal article" date="2015" name="Data Brief">
        <title>Shoot transcriptome of the giant reed, Arundo donax.</title>
        <authorList>
            <person name="Barrero R.A."/>
            <person name="Guerrero F.D."/>
            <person name="Moolhuijzen P."/>
            <person name="Goolsby J.A."/>
            <person name="Tidwell J."/>
            <person name="Bellgard S.E."/>
            <person name="Bellgard M.I."/>
        </authorList>
    </citation>
    <scope>NUCLEOTIDE SEQUENCE</scope>
    <source>
        <tissue evidence="2">Shoot tissue taken approximately 20 cm above the soil surface</tissue>
    </source>
</reference>
<proteinExistence type="predicted"/>
<name>A0A0A9B3I7_ARUDO</name>
<protein>
    <submittedName>
        <fullName evidence="2">Uncharacterized protein</fullName>
    </submittedName>
</protein>
<evidence type="ECO:0000313" key="2">
    <source>
        <dbReference type="EMBL" id="JAD55725.1"/>
    </source>
</evidence>
<evidence type="ECO:0000256" key="1">
    <source>
        <dbReference type="SAM" id="MobiDB-lite"/>
    </source>
</evidence>
<feature type="compositionally biased region" description="Low complexity" evidence="1">
    <location>
        <begin position="27"/>
        <end position="41"/>
    </location>
</feature>
<dbReference type="EMBL" id="GBRH01242170">
    <property type="protein sequence ID" value="JAD55725.1"/>
    <property type="molecule type" value="Transcribed_RNA"/>
</dbReference>
<accession>A0A0A9B3I7</accession>
<reference evidence="2" key="1">
    <citation type="submission" date="2014-09" db="EMBL/GenBank/DDBJ databases">
        <authorList>
            <person name="Magalhaes I.L.F."/>
            <person name="Oliveira U."/>
            <person name="Santos F.R."/>
            <person name="Vidigal T.H.D.A."/>
            <person name="Brescovit A.D."/>
            <person name="Santos A.J."/>
        </authorList>
    </citation>
    <scope>NUCLEOTIDE SEQUENCE</scope>
    <source>
        <tissue evidence="2">Shoot tissue taken approximately 20 cm above the soil surface</tissue>
    </source>
</reference>